<organism evidence="1 2">
    <name type="scientific">Equus asinus</name>
    <name type="common">Donkey</name>
    <name type="synonym">Equus africanus asinus</name>
    <dbReference type="NCBI Taxonomy" id="9793"/>
    <lineage>
        <taxon>Eukaryota</taxon>
        <taxon>Metazoa</taxon>
        <taxon>Chordata</taxon>
        <taxon>Craniata</taxon>
        <taxon>Vertebrata</taxon>
        <taxon>Euteleostomi</taxon>
        <taxon>Mammalia</taxon>
        <taxon>Eutheria</taxon>
        <taxon>Laurasiatheria</taxon>
        <taxon>Perissodactyla</taxon>
        <taxon>Equidae</taxon>
        <taxon>Equus</taxon>
    </lineage>
</organism>
<name>A0A9L0INY8_EQUAS</name>
<evidence type="ECO:0000313" key="1">
    <source>
        <dbReference type="Ensembl" id="ENSEASP00005042594.1"/>
    </source>
</evidence>
<proteinExistence type="predicted"/>
<protein>
    <submittedName>
        <fullName evidence="1">Uncharacterized protein</fullName>
    </submittedName>
</protein>
<evidence type="ECO:0000313" key="2">
    <source>
        <dbReference type="Proteomes" id="UP000694387"/>
    </source>
</evidence>
<reference evidence="1" key="3">
    <citation type="submission" date="2025-09" db="UniProtKB">
        <authorList>
            <consortium name="Ensembl"/>
        </authorList>
    </citation>
    <scope>IDENTIFICATION</scope>
</reference>
<reference evidence="1 2" key="1">
    <citation type="journal article" date="2020" name="Nat. Commun.">
        <title>Donkey genomes provide new insights into domestication and selection for coat color.</title>
        <authorList>
            <person name="Wang"/>
            <person name="C."/>
            <person name="Li"/>
            <person name="H."/>
            <person name="Guo"/>
            <person name="Y."/>
            <person name="Huang"/>
            <person name="J."/>
            <person name="Sun"/>
            <person name="Y."/>
            <person name="Min"/>
            <person name="J."/>
            <person name="Wang"/>
            <person name="J."/>
            <person name="Fang"/>
            <person name="X."/>
            <person name="Zhao"/>
            <person name="Z."/>
            <person name="Wang"/>
            <person name="S."/>
            <person name="Zhang"/>
            <person name="Y."/>
            <person name="Liu"/>
            <person name="Q."/>
            <person name="Jiang"/>
            <person name="Q."/>
            <person name="Wang"/>
            <person name="X."/>
            <person name="Guo"/>
            <person name="Y."/>
            <person name="Yang"/>
            <person name="C."/>
            <person name="Wang"/>
            <person name="Y."/>
            <person name="Tian"/>
            <person name="F."/>
            <person name="Zhuang"/>
            <person name="G."/>
            <person name="Fan"/>
            <person name="Y."/>
            <person name="Gao"/>
            <person name="Q."/>
            <person name="Li"/>
            <person name="Y."/>
            <person name="Ju"/>
            <person name="Z."/>
            <person name="Li"/>
            <person name="J."/>
            <person name="Li"/>
            <person name="R."/>
            <person name="Hou"/>
            <person name="M."/>
            <person name="Yang"/>
            <person name="G."/>
            <person name="Liu"/>
            <person name="G."/>
            <person name="Liu"/>
            <person name="W."/>
            <person name="Guo"/>
            <person name="J."/>
            <person name="Pan"/>
            <person name="S."/>
            <person name="Fan"/>
            <person name="G."/>
            <person name="Zhang"/>
            <person name="W."/>
            <person name="Zhang"/>
            <person name="R."/>
            <person name="Yu"/>
            <person name="J."/>
            <person name="Zhang"/>
            <person name="X."/>
            <person name="Yin"/>
            <person name="Q."/>
            <person name="Ji"/>
            <person name="C."/>
            <person name="Jin"/>
            <person name="Y."/>
            <person name="Yue"/>
            <person name="G."/>
            <person name="Liu"/>
            <person name="M."/>
            <person name="Xu"/>
            <person name="J."/>
            <person name="Liu"/>
            <person name="S."/>
            <person name="Jordana"/>
            <person name="J."/>
            <person name="Noce"/>
            <person name="A."/>
            <person name="Amills"/>
            <person name="M."/>
            <person name="Wu"/>
            <person name="D.D."/>
            <person name="Li"/>
            <person name="S."/>
            <person name="Zhou"/>
            <person name="X. and Zhong"/>
            <person name="J."/>
        </authorList>
    </citation>
    <scope>NUCLEOTIDE SEQUENCE [LARGE SCALE GENOMIC DNA]</scope>
</reference>
<dbReference type="Proteomes" id="UP000694387">
    <property type="component" value="Chromosome 25"/>
</dbReference>
<accession>A0A9L0INY8</accession>
<keyword evidence="2" id="KW-1185">Reference proteome</keyword>
<dbReference type="GeneTree" id="ENSGT01150000286925"/>
<dbReference type="Ensembl" id="ENSEAST00005068488.1">
    <property type="protein sequence ID" value="ENSEASP00005042594.1"/>
    <property type="gene ID" value="ENSEASG00005031954.1"/>
</dbReference>
<dbReference type="AlphaFoldDB" id="A0A9L0INY8"/>
<reference evidence="1" key="2">
    <citation type="submission" date="2025-08" db="UniProtKB">
        <authorList>
            <consortium name="Ensembl"/>
        </authorList>
    </citation>
    <scope>IDENTIFICATION</scope>
</reference>
<sequence>FILLQGCEDWRIPGEKHAALVIEGRNSRELEPIHTSIFKVSAWTWYRSHLLTSIVVRPSPKSVGGENTLPKGKQVRLLALKSTLTFEWLYQISSVSISRVRCTPMFIAALFTIAKTWNQPTCPETDDWIKKMWYIYTMEYYSAIKK</sequence>